<dbReference type="RefSeq" id="WP_074489586.1">
    <property type="nucleotide sequence ID" value="NZ_FPAM01000014.1"/>
</dbReference>
<reference evidence="2 3" key="1">
    <citation type="submission" date="2016-11" db="EMBL/GenBank/DDBJ databases">
        <title>Whole Genome Sequencing of Mucilaginibacter polytrichastri RG4-7(T) isolated from the moss sample.</title>
        <authorList>
            <person name="Li Y."/>
        </authorList>
    </citation>
    <scope>NUCLEOTIDE SEQUENCE [LARGE SCALE GENOMIC DNA]</scope>
    <source>
        <strain evidence="2 3">RG4-7</strain>
    </source>
</reference>
<dbReference type="Proteomes" id="UP000186720">
    <property type="component" value="Unassembled WGS sequence"/>
</dbReference>
<dbReference type="EMBL" id="MPPL01000001">
    <property type="protein sequence ID" value="OKS86898.1"/>
    <property type="molecule type" value="Genomic_DNA"/>
</dbReference>
<protein>
    <submittedName>
        <fullName evidence="2">Uncharacterized protein</fullName>
    </submittedName>
</protein>
<keyword evidence="1" id="KW-0732">Signal</keyword>
<evidence type="ECO:0000256" key="1">
    <source>
        <dbReference type="SAM" id="SignalP"/>
    </source>
</evidence>
<evidence type="ECO:0000313" key="2">
    <source>
        <dbReference type="EMBL" id="OKS86898.1"/>
    </source>
</evidence>
<organism evidence="2 3">
    <name type="scientific">Mucilaginibacter polytrichastri</name>
    <dbReference type="NCBI Taxonomy" id="1302689"/>
    <lineage>
        <taxon>Bacteria</taxon>
        <taxon>Pseudomonadati</taxon>
        <taxon>Bacteroidota</taxon>
        <taxon>Sphingobacteriia</taxon>
        <taxon>Sphingobacteriales</taxon>
        <taxon>Sphingobacteriaceae</taxon>
        <taxon>Mucilaginibacter</taxon>
    </lineage>
</organism>
<evidence type="ECO:0000313" key="3">
    <source>
        <dbReference type="Proteomes" id="UP000186720"/>
    </source>
</evidence>
<name>A0A1Q5ZYT0_9SPHI</name>
<keyword evidence="3" id="KW-1185">Reference proteome</keyword>
<gene>
    <name evidence="2" type="ORF">RG47T_2356</name>
</gene>
<accession>A0A1Q5ZYT0</accession>
<comment type="caution">
    <text evidence="2">The sequence shown here is derived from an EMBL/GenBank/DDBJ whole genome shotgun (WGS) entry which is preliminary data.</text>
</comment>
<sequence>MLKKLIFIVSLLSPLWVTAQQVDIGRRTFNFNDATRNRPVVTEVWYPTDDAYKAADSSYAYPFVHIPFIRDAHLKLQKNSP</sequence>
<dbReference type="AlphaFoldDB" id="A0A1Q5ZYT0"/>
<dbReference type="STRING" id="1302689.RG47T_2356"/>
<feature type="chain" id="PRO_5010355286" evidence="1">
    <location>
        <begin position="20"/>
        <end position="81"/>
    </location>
</feature>
<feature type="signal peptide" evidence="1">
    <location>
        <begin position="1"/>
        <end position="19"/>
    </location>
</feature>
<proteinExistence type="predicted"/>